<dbReference type="InterPro" id="IPR007466">
    <property type="entry name" value="Peptidyl-Arg-deiminase_porph"/>
</dbReference>
<keyword evidence="1" id="KW-0378">Hydrolase</keyword>
<evidence type="ECO:0000313" key="3">
    <source>
        <dbReference type="Proteomes" id="UP000269669"/>
    </source>
</evidence>
<evidence type="ECO:0000313" key="2">
    <source>
        <dbReference type="EMBL" id="RSL19409.1"/>
    </source>
</evidence>
<organism evidence="2 3">
    <name type="scientific">Edaphobacter aggregans</name>
    <dbReference type="NCBI Taxonomy" id="570835"/>
    <lineage>
        <taxon>Bacteria</taxon>
        <taxon>Pseudomonadati</taxon>
        <taxon>Acidobacteriota</taxon>
        <taxon>Terriglobia</taxon>
        <taxon>Terriglobales</taxon>
        <taxon>Acidobacteriaceae</taxon>
        <taxon>Edaphobacter</taxon>
    </lineage>
</organism>
<dbReference type="PANTHER" id="PTHR31377">
    <property type="entry name" value="AGMATINE DEIMINASE-RELATED"/>
    <property type="match status" value="1"/>
</dbReference>
<sequence length="367" mass="41713">MTTTENEKPETPRDQNYRMPAEWALHAATWIAWPHNAEDWPGKFQPIPWVYAEIVRHLSCCEDVHILVNNDDAEKRASNFLRRGGANLARLHFHHWATDRVWLRDSGPIFIKNPTGENAITNWKFNAWAKYDNYRRDDQIPAHVAKLYDMPQYKPEALNADGKLHRLVLEGGSIDVNGAGTLITTEECLLSEIQQRNPGLGDEETTRRTLEQAFHDYLGIDQTIWLHRGCAGDDTHGHVDDITRFVGENTILTAVETNTHDENHLPLAENLDRLRTARNLNGEPFEIIELPMPAPVVFEGQRLPASYANFYIANDLVLVPTFNDANDRHALNTIARCFPARDVIGIHAVDLVWGLGTLHCMTQQEPA</sequence>
<dbReference type="GO" id="GO:0004668">
    <property type="term" value="F:protein-arginine deiminase activity"/>
    <property type="evidence" value="ECO:0007669"/>
    <property type="project" value="InterPro"/>
</dbReference>
<dbReference type="AlphaFoldDB" id="A0A3R9P0Z6"/>
<dbReference type="EMBL" id="RSDW01000001">
    <property type="protein sequence ID" value="RSL19409.1"/>
    <property type="molecule type" value="Genomic_DNA"/>
</dbReference>
<name>A0A3R9P0Z6_9BACT</name>
<dbReference type="Proteomes" id="UP000269669">
    <property type="component" value="Unassembled WGS sequence"/>
</dbReference>
<dbReference type="Pfam" id="PF04371">
    <property type="entry name" value="PAD_porph"/>
    <property type="match status" value="1"/>
</dbReference>
<dbReference type="SUPFAM" id="SSF55909">
    <property type="entry name" value="Pentein"/>
    <property type="match status" value="1"/>
</dbReference>
<comment type="caution">
    <text evidence="2">The sequence shown here is derived from an EMBL/GenBank/DDBJ whole genome shotgun (WGS) entry which is preliminary data.</text>
</comment>
<dbReference type="Gene3D" id="3.75.10.10">
    <property type="entry name" value="L-arginine/glycine Amidinotransferase, Chain A"/>
    <property type="match status" value="1"/>
</dbReference>
<keyword evidence="3" id="KW-1185">Reference proteome</keyword>
<protein>
    <submittedName>
        <fullName evidence="2">Agmatine deiminase</fullName>
    </submittedName>
</protein>
<dbReference type="PANTHER" id="PTHR31377:SF0">
    <property type="entry name" value="AGMATINE DEIMINASE-RELATED"/>
    <property type="match status" value="1"/>
</dbReference>
<dbReference type="GO" id="GO:0047632">
    <property type="term" value="F:agmatine deiminase activity"/>
    <property type="evidence" value="ECO:0007669"/>
    <property type="project" value="TreeGrafter"/>
</dbReference>
<proteinExistence type="predicted"/>
<gene>
    <name evidence="2" type="ORF">EDE15_5076</name>
</gene>
<accession>A0A3R9P0Z6</accession>
<reference evidence="2 3" key="1">
    <citation type="submission" date="2018-12" db="EMBL/GenBank/DDBJ databases">
        <title>Sequencing of bacterial isolates from soil warming experiment in Harvard Forest, Massachusetts, USA.</title>
        <authorList>
            <person name="Deangelis K."/>
        </authorList>
    </citation>
    <scope>NUCLEOTIDE SEQUENCE [LARGE SCALE GENOMIC DNA]</scope>
    <source>
        <strain evidence="2 3">EB153</strain>
    </source>
</reference>
<dbReference type="GO" id="GO:0009446">
    <property type="term" value="P:putrescine biosynthetic process"/>
    <property type="evidence" value="ECO:0007669"/>
    <property type="project" value="InterPro"/>
</dbReference>
<evidence type="ECO:0000256" key="1">
    <source>
        <dbReference type="ARBA" id="ARBA00022801"/>
    </source>
</evidence>